<dbReference type="EMBL" id="CM029045">
    <property type="protein sequence ID" value="KAG2595803.1"/>
    <property type="molecule type" value="Genomic_DNA"/>
</dbReference>
<gene>
    <name evidence="1" type="ORF">PVAP13_5KG098600</name>
</gene>
<evidence type="ECO:0000313" key="2">
    <source>
        <dbReference type="Proteomes" id="UP000823388"/>
    </source>
</evidence>
<accession>A0A8T0SFV3</accession>
<organism evidence="1 2">
    <name type="scientific">Panicum virgatum</name>
    <name type="common">Blackwell switchgrass</name>
    <dbReference type="NCBI Taxonomy" id="38727"/>
    <lineage>
        <taxon>Eukaryota</taxon>
        <taxon>Viridiplantae</taxon>
        <taxon>Streptophyta</taxon>
        <taxon>Embryophyta</taxon>
        <taxon>Tracheophyta</taxon>
        <taxon>Spermatophyta</taxon>
        <taxon>Magnoliopsida</taxon>
        <taxon>Liliopsida</taxon>
        <taxon>Poales</taxon>
        <taxon>Poaceae</taxon>
        <taxon>PACMAD clade</taxon>
        <taxon>Panicoideae</taxon>
        <taxon>Panicodae</taxon>
        <taxon>Paniceae</taxon>
        <taxon>Panicinae</taxon>
        <taxon>Panicum</taxon>
        <taxon>Panicum sect. Hiantes</taxon>
    </lineage>
</organism>
<evidence type="ECO:0000313" key="1">
    <source>
        <dbReference type="EMBL" id="KAG2595803.1"/>
    </source>
</evidence>
<protein>
    <submittedName>
        <fullName evidence="1">Uncharacterized protein</fullName>
    </submittedName>
</protein>
<proteinExistence type="predicted"/>
<name>A0A8T0SFV3_PANVG</name>
<reference evidence="1" key="1">
    <citation type="submission" date="2020-05" db="EMBL/GenBank/DDBJ databases">
        <title>WGS assembly of Panicum virgatum.</title>
        <authorList>
            <person name="Lovell J.T."/>
            <person name="Jenkins J."/>
            <person name="Shu S."/>
            <person name="Juenger T.E."/>
            <person name="Schmutz J."/>
        </authorList>
    </citation>
    <scope>NUCLEOTIDE SEQUENCE</scope>
    <source>
        <strain evidence="1">AP13</strain>
    </source>
</reference>
<comment type="caution">
    <text evidence="1">The sequence shown here is derived from an EMBL/GenBank/DDBJ whole genome shotgun (WGS) entry which is preliminary data.</text>
</comment>
<keyword evidence="2" id="KW-1185">Reference proteome</keyword>
<dbReference type="AlphaFoldDB" id="A0A8T0SFV3"/>
<sequence>MILYYDAVPNLCRVTSCNVSPNYNAVAPLAAVKLACAARRLSSRRVALSSAGTGKKKDPTVPFPYFKPPLIPSCFIKKKASTNPRCTTRSVVTGAGRWPEMRSIAFVSAHQSGPI</sequence>
<dbReference type="Proteomes" id="UP000823388">
    <property type="component" value="Chromosome 5K"/>
</dbReference>